<evidence type="ECO:0000256" key="2">
    <source>
        <dbReference type="ARBA" id="ARBA00022741"/>
    </source>
</evidence>
<dbReference type="AlphaFoldDB" id="A0A0S4KT53"/>
<dbReference type="OrthoDB" id="9791027at2"/>
<sequence>MTGSSSDHLAGSLTPFFRPRRVAVVGASREKGSIGHRVLDCLRSGGFTGSIIPVNPHVDTIDSLRAFSSLSAIPDSIDLAVITVPAHLALSVIDECAAKPVRTVIMIAAGFAETGERGARIERELRTKIQQHGIRLIGPNCFGLMNCDPTLRLNATYTPLLPPFGSVSIASDSGGVGAMVVMAARRVNLGISTYVSLGNHVDVNVNDLLEYWEQDATTQVILLYLETIAEPQRFRRLAERVGRHKPIIALKAGRTTAGQAAAGSHTAALATNDRAVDALFTQCGVIRASTVEEWLALAVAFSNQRLPVGRRVGILTNSGGAGVLCADSCGNEGLLVPPLPPSVSATLASFLSPLAALTNPVDMIGIATEDQHAAAVETLLRSDVLDALIIVHLSINVADNDQVAAGIARGIRAARLAGSRKPVFLCWMAEGDADRHFDIDGAIIPTSRSPEMPAFAISRILSYETWRELSAKGVFLPPVRELPHLDLPQARAICVKALAERGPGWLTTEEVQALLSTVNVPLLGHLVTNPEEAVLAAKIIGYPVAVKLASHHILHKTEFGAVCLNLTDAEAVTQAFHTIKKRLAQAGKSDVDVMEGVLVQPMVSSGVEVLIGATRDPHLGPVIAVGLGGVLVELLGDVQLGLTPLTKHDASRMIRNLKGYPLLTGYRGRPAMDKRALEDALLRISRLVETIPIISELDLNPIIVLPDGQGCRLVDARVLVHAPSEH</sequence>
<dbReference type="Proteomes" id="UP000066284">
    <property type="component" value="Chromosome 1"/>
</dbReference>
<dbReference type="InterPro" id="IPR036291">
    <property type="entry name" value="NAD(P)-bd_dom_sf"/>
</dbReference>
<dbReference type="Pfam" id="PF13607">
    <property type="entry name" value="Succ_CoA_lig"/>
    <property type="match status" value="1"/>
</dbReference>
<dbReference type="GO" id="GO:0005524">
    <property type="term" value="F:ATP binding"/>
    <property type="evidence" value="ECO:0007669"/>
    <property type="project" value="UniProtKB-KW"/>
</dbReference>
<name>A0A0S4KT53_9BACT</name>
<organism evidence="5 6">
    <name type="scientific">Candidatus Nitrospira inopinata</name>
    <dbReference type="NCBI Taxonomy" id="1715989"/>
    <lineage>
        <taxon>Bacteria</taxon>
        <taxon>Pseudomonadati</taxon>
        <taxon>Nitrospirota</taxon>
        <taxon>Nitrospiria</taxon>
        <taxon>Nitrospirales</taxon>
        <taxon>Nitrospiraceae</taxon>
        <taxon>Nitrospira</taxon>
    </lineage>
</organism>
<dbReference type="GO" id="GO:0043758">
    <property type="term" value="F:acetate-CoA ligase (ADP-forming) activity"/>
    <property type="evidence" value="ECO:0007669"/>
    <property type="project" value="InterPro"/>
</dbReference>
<dbReference type="Gene3D" id="3.30.470.20">
    <property type="entry name" value="ATP-grasp fold, B domain"/>
    <property type="match status" value="1"/>
</dbReference>
<feature type="domain" description="CoA-binding" evidence="4">
    <location>
        <begin position="16"/>
        <end position="111"/>
    </location>
</feature>
<dbReference type="Pfam" id="PF13380">
    <property type="entry name" value="CoA_binding_2"/>
    <property type="match status" value="1"/>
</dbReference>
<evidence type="ECO:0000313" key="5">
    <source>
        <dbReference type="EMBL" id="CUQ65590.1"/>
    </source>
</evidence>
<dbReference type="STRING" id="1715989.NITINOP_0615"/>
<dbReference type="SUPFAM" id="SSF51735">
    <property type="entry name" value="NAD(P)-binding Rossmann-fold domains"/>
    <property type="match status" value="1"/>
</dbReference>
<evidence type="ECO:0000313" key="6">
    <source>
        <dbReference type="Proteomes" id="UP000066284"/>
    </source>
</evidence>
<gene>
    <name evidence="5" type="ORF">NITINOP_0615</name>
</gene>
<reference evidence="6" key="1">
    <citation type="submission" date="2015-09" db="EMBL/GenBank/DDBJ databases">
        <authorList>
            <person name="Daims H."/>
        </authorList>
    </citation>
    <scope>NUCLEOTIDE SEQUENCE [LARGE SCALE GENOMIC DNA]</scope>
</reference>
<dbReference type="SUPFAM" id="SSF52210">
    <property type="entry name" value="Succinyl-CoA synthetase domains"/>
    <property type="match status" value="2"/>
</dbReference>
<dbReference type="Pfam" id="PF13549">
    <property type="entry name" value="ATP-grasp_5"/>
    <property type="match status" value="1"/>
</dbReference>
<dbReference type="InterPro" id="IPR051538">
    <property type="entry name" value="Acyl-CoA_Synth/Transferase"/>
</dbReference>
<dbReference type="PANTHER" id="PTHR43334">
    <property type="entry name" value="ACETATE--COA LIGASE [ADP-FORMING]"/>
    <property type="match status" value="1"/>
</dbReference>
<dbReference type="SUPFAM" id="SSF56059">
    <property type="entry name" value="Glutathione synthetase ATP-binding domain-like"/>
    <property type="match status" value="1"/>
</dbReference>
<dbReference type="KEGG" id="nio:NITINOP_0615"/>
<dbReference type="Gene3D" id="3.40.50.720">
    <property type="entry name" value="NAD(P)-binding Rossmann-like Domain"/>
    <property type="match status" value="1"/>
</dbReference>
<proteinExistence type="predicted"/>
<protein>
    <submittedName>
        <fullName evidence="5">Putative Acyl-CoA synthetase (NDP forming)</fullName>
    </submittedName>
</protein>
<dbReference type="RefSeq" id="WP_062483074.1">
    <property type="nucleotide sequence ID" value="NZ_LN885086.1"/>
</dbReference>
<accession>A0A0S4KT53</accession>
<keyword evidence="1" id="KW-0436">Ligase</keyword>
<evidence type="ECO:0000259" key="4">
    <source>
        <dbReference type="SMART" id="SM00881"/>
    </source>
</evidence>
<dbReference type="InterPro" id="IPR013815">
    <property type="entry name" value="ATP_grasp_subdomain_1"/>
</dbReference>
<keyword evidence="2" id="KW-0547">Nucleotide-binding</keyword>
<dbReference type="InterPro" id="IPR043938">
    <property type="entry name" value="Ligase_CoA_dom"/>
</dbReference>
<dbReference type="InterPro" id="IPR003781">
    <property type="entry name" value="CoA-bd"/>
</dbReference>
<dbReference type="EMBL" id="LN885086">
    <property type="protein sequence ID" value="CUQ65590.1"/>
    <property type="molecule type" value="Genomic_DNA"/>
</dbReference>
<dbReference type="PANTHER" id="PTHR43334:SF1">
    <property type="entry name" value="3-HYDROXYPROPIONATE--COA LIGASE [ADP-FORMING]"/>
    <property type="match status" value="1"/>
</dbReference>
<dbReference type="InterPro" id="IPR016102">
    <property type="entry name" value="Succinyl-CoA_synth-like"/>
</dbReference>
<dbReference type="InterPro" id="IPR032875">
    <property type="entry name" value="Succ_CoA_lig_flav_dom"/>
</dbReference>
<dbReference type="Gene3D" id="3.40.50.261">
    <property type="entry name" value="Succinyl-CoA synthetase domains"/>
    <property type="match status" value="2"/>
</dbReference>
<dbReference type="Pfam" id="PF19045">
    <property type="entry name" value="Ligase_CoA_2"/>
    <property type="match status" value="1"/>
</dbReference>
<dbReference type="SMART" id="SM00881">
    <property type="entry name" value="CoA_binding"/>
    <property type="match status" value="1"/>
</dbReference>
<keyword evidence="6" id="KW-1185">Reference proteome</keyword>
<dbReference type="Gene3D" id="3.30.1490.20">
    <property type="entry name" value="ATP-grasp fold, A domain"/>
    <property type="match status" value="1"/>
</dbReference>
<evidence type="ECO:0000256" key="1">
    <source>
        <dbReference type="ARBA" id="ARBA00022598"/>
    </source>
</evidence>
<evidence type="ECO:0000256" key="3">
    <source>
        <dbReference type="ARBA" id="ARBA00022840"/>
    </source>
</evidence>
<keyword evidence="3" id="KW-0067">ATP-binding</keyword>